<evidence type="ECO:0000256" key="3">
    <source>
        <dbReference type="ARBA" id="ARBA00022723"/>
    </source>
</evidence>
<dbReference type="GO" id="GO:0004497">
    <property type="term" value="F:monooxygenase activity"/>
    <property type="evidence" value="ECO:0007669"/>
    <property type="project" value="UniProtKB-KW"/>
</dbReference>
<accession>A0A6A6H253</accession>
<dbReference type="InterPro" id="IPR001128">
    <property type="entry name" value="Cyt_P450"/>
</dbReference>
<feature type="binding site" description="axial binding residue" evidence="5">
    <location>
        <position position="413"/>
    </location>
    <ligand>
        <name>heme</name>
        <dbReference type="ChEBI" id="CHEBI:30413"/>
    </ligand>
    <ligandPart>
        <name>Fe</name>
        <dbReference type="ChEBI" id="CHEBI:18248"/>
    </ligandPart>
</feature>
<evidence type="ECO:0000256" key="5">
    <source>
        <dbReference type="PIRSR" id="PIRSR602403-1"/>
    </source>
</evidence>
<reference evidence="7" key="1">
    <citation type="journal article" date="2020" name="Stud. Mycol.">
        <title>101 Dothideomycetes genomes: a test case for predicting lifestyles and emergence of pathogens.</title>
        <authorList>
            <person name="Haridas S."/>
            <person name="Albert R."/>
            <person name="Binder M."/>
            <person name="Bloem J."/>
            <person name="Labutti K."/>
            <person name="Salamov A."/>
            <person name="Andreopoulos B."/>
            <person name="Baker S."/>
            <person name="Barry K."/>
            <person name="Bills G."/>
            <person name="Bluhm B."/>
            <person name="Cannon C."/>
            <person name="Castanera R."/>
            <person name="Culley D."/>
            <person name="Daum C."/>
            <person name="Ezra D."/>
            <person name="Gonzalez J."/>
            <person name="Henrissat B."/>
            <person name="Kuo A."/>
            <person name="Liang C."/>
            <person name="Lipzen A."/>
            <person name="Lutzoni F."/>
            <person name="Magnuson J."/>
            <person name="Mondo S."/>
            <person name="Nolan M."/>
            <person name="Ohm R."/>
            <person name="Pangilinan J."/>
            <person name="Park H.-J."/>
            <person name="Ramirez L."/>
            <person name="Alfaro M."/>
            <person name="Sun H."/>
            <person name="Tritt A."/>
            <person name="Yoshinaga Y."/>
            <person name="Zwiers L.-H."/>
            <person name="Turgeon B."/>
            <person name="Goodwin S."/>
            <person name="Spatafora J."/>
            <person name="Crous P."/>
            <person name="Grigoriev I."/>
        </authorList>
    </citation>
    <scope>NUCLEOTIDE SEQUENCE</scope>
    <source>
        <strain evidence="7">Tuck. ex Michener</strain>
    </source>
</reference>
<dbReference type="PROSITE" id="PS00086">
    <property type="entry name" value="CYTOCHROME_P450"/>
    <property type="match status" value="1"/>
</dbReference>
<evidence type="ECO:0000313" key="7">
    <source>
        <dbReference type="EMBL" id="KAF2232166.1"/>
    </source>
</evidence>
<dbReference type="Gene3D" id="1.10.630.10">
    <property type="entry name" value="Cytochrome P450"/>
    <property type="match status" value="1"/>
</dbReference>
<name>A0A6A6H253_VIRVR</name>
<dbReference type="Proteomes" id="UP000800092">
    <property type="component" value="Unassembled WGS sequence"/>
</dbReference>
<dbReference type="PRINTS" id="PR00465">
    <property type="entry name" value="EP450IV"/>
</dbReference>
<sequence length="499" mass="55455">MASIQEPPSVKTTIPYVGHLFGIMQSKFNYFAELSHKNPYEIFTVNMPGQKMYIVASPKLIQAIEKHPKTLAYLPIEAKFVGRVCGISTAAQNIIEKNSNGEEDLGMLHDVHAAIRAPLAPGAELDSMNRIMIQNIATSLNGLIPSGESRIHIKLVEWLRHCVTIATTNSVYGPPNPFKDREIADAFWEFERNIFSLVMGVLPSITARSGIAARAKVSKAFEQYFKDGSHTQGSILVSDKYKAALSNGVSIEDWAPYEVGSALAILVNTTPTVFWMIFLVFSDPELLADLRTEIESVMTTSTENGIVRNLDITQLKQNCPLLSSTLQEVLRYRSVAASIRQVMEDTVLNDTWLLKKDSILQMPSRIIHTTKAIWGDDVEEFNARRFLKEYVPKNVKKPSATAFRAFGGGTTLCPGRHFATTEVLAIATMFIMRYNIAPLTGKWSLPTVDSTNMTSAIMTPDNDVEVEVSLRKGYEEGEWAFGLKDSEKVFAMDAEDEGN</sequence>
<dbReference type="InterPro" id="IPR053007">
    <property type="entry name" value="CYP450_monoxygenase_sec-met"/>
</dbReference>
<dbReference type="GO" id="GO:0016705">
    <property type="term" value="F:oxidoreductase activity, acting on paired donors, with incorporation or reduction of molecular oxygen"/>
    <property type="evidence" value="ECO:0007669"/>
    <property type="project" value="InterPro"/>
</dbReference>
<dbReference type="Pfam" id="PF00067">
    <property type="entry name" value="p450"/>
    <property type="match status" value="1"/>
</dbReference>
<dbReference type="PANTHER" id="PTHR47582:SF1">
    <property type="entry name" value="P450, PUTATIVE (EUROFUNG)-RELATED"/>
    <property type="match status" value="1"/>
</dbReference>
<dbReference type="CDD" id="cd11040">
    <property type="entry name" value="CYP7_CYP8-like"/>
    <property type="match status" value="1"/>
</dbReference>
<dbReference type="InterPro" id="IPR017972">
    <property type="entry name" value="Cyt_P450_CS"/>
</dbReference>
<keyword evidence="6" id="KW-0503">Monooxygenase</keyword>
<evidence type="ECO:0000313" key="8">
    <source>
        <dbReference type="Proteomes" id="UP000800092"/>
    </source>
</evidence>
<comment type="similarity">
    <text evidence="2 6">Belongs to the cytochrome P450 family.</text>
</comment>
<evidence type="ECO:0000256" key="6">
    <source>
        <dbReference type="RuleBase" id="RU000461"/>
    </source>
</evidence>
<dbReference type="OrthoDB" id="1470350at2759"/>
<dbReference type="EMBL" id="ML991818">
    <property type="protein sequence ID" value="KAF2232166.1"/>
    <property type="molecule type" value="Genomic_DNA"/>
</dbReference>
<evidence type="ECO:0000256" key="1">
    <source>
        <dbReference type="ARBA" id="ARBA00001971"/>
    </source>
</evidence>
<proteinExistence type="inferred from homology"/>
<evidence type="ECO:0000256" key="2">
    <source>
        <dbReference type="ARBA" id="ARBA00010617"/>
    </source>
</evidence>
<dbReference type="InterPro" id="IPR002403">
    <property type="entry name" value="Cyt_P450_E_grp-IV"/>
</dbReference>
<gene>
    <name evidence="7" type="ORF">EV356DRAFT_505566</name>
</gene>
<dbReference type="AlphaFoldDB" id="A0A6A6H253"/>
<keyword evidence="5 6" id="KW-0349">Heme</keyword>
<keyword evidence="4 5" id="KW-0408">Iron</keyword>
<keyword evidence="6" id="KW-0560">Oxidoreductase</keyword>
<dbReference type="PANTHER" id="PTHR47582">
    <property type="entry name" value="P450, PUTATIVE (EUROFUNG)-RELATED"/>
    <property type="match status" value="1"/>
</dbReference>
<dbReference type="GO" id="GO:0020037">
    <property type="term" value="F:heme binding"/>
    <property type="evidence" value="ECO:0007669"/>
    <property type="project" value="InterPro"/>
</dbReference>
<comment type="cofactor">
    <cofactor evidence="1 5">
        <name>heme</name>
        <dbReference type="ChEBI" id="CHEBI:30413"/>
    </cofactor>
</comment>
<dbReference type="GO" id="GO:0005506">
    <property type="term" value="F:iron ion binding"/>
    <property type="evidence" value="ECO:0007669"/>
    <property type="project" value="InterPro"/>
</dbReference>
<evidence type="ECO:0000256" key="4">
    <source>
        <dbReference type="ARBA" id="ARBA00023004"/>
    </source>
</evidence>
<dbReference type="SUPFAM" id="SSF48264">
    <property type="entry name" value="Cytochrome P450"/>
    <property type="match status" value="1"/>
</dbReference>
<protein>
    <submittedName>
        <fullName evidence="7">Cytochrome P450</fullName>
    </submittedName>
</protein>
<dbReference type="InterPro" id="IPR036396">
    <property type="entry name" value="Cyt_P450_sf"/>
</dbReference>
<keyword evidence="3 5" id="KW-0479">Metal-binding</keyword>
<organism evidence="7 8">
    <name type="scientific">Viridothelium virens</name>
    <name type="common">Speckled blister lichen</name>
    <name type="synonym">Trypethelium virens</name>
    <dbReference type="NCBI Taxonomy" id="1048519"/>
    <lineage>
        <taxon>Eukaryota</taxon>
        <taxon>Fungi</taxon>
        <taxon>Dikarya</taxon>
        <taxon>Ascomycota</taxon>
        <taxon>Pezizomycotina</taxon>
        <taxon>Dothideomycetes</taxon>
        <taxon>Dothideomycetes incertae sedis</taxon>
        <taxon>Trypetheliales</taxon>
        <taxon>Trypetheliaceae</taxon>
        <taxon>Viridothelium</taxon>
    </lineage>
</organism>
<keyword evidence="8" id="KW-1185">Reference proteome</keyword>